<keyword evidence="3" id="KW-1185">Reference proteome</keyword>
<reference evidence="2" key="1">
    <citation type="submission" date="2024-02" db="EMBL/GenBank/DDBJ databases">
        <authorList>
            <consortium name="ELIXIR-Norway"/>
            <consortium name="Elixir Norway"/>
        </authorList>
    </citation>
    <scope>NUCLEOTIDE SEQUENCE</scope>
</reference>
<protein>
    <submittedName>
        <fullName evidence="2">Uncharacterized protein</fullName>
    </submittedName>
</protein>
<dbReference type="PANTHER" id="PTHR34131:SF3">
    <property type="entry name" value="(RAP ANNOTATION RELEASE2) GALACTOSE-BINDING LIKE DOMAIN CONTAINING PROTEIN"/>
    <property type="match status" value="1"/>
</dbReference>
<feature type="compositionally biased region" description="Polar residues" evidence="1">
    <location>
        <begin position="121"/>
        <end position="136"/>
    </location>
</feature>
<dbReference type="PANTHER" id="PTHR34131">
    <property type="entry name" value="(RAP ANNOTATION RELEASE2) GALACTOSE-BINDING LIKE DOMAIN CONTAINING PROTEIN"/>
    <property type="match status" value="1"/>
</dbReference>
<proteinExistence type="predicted"/>
<sequence>MAQSYLPLSPASSSVVALSRQLSDGCAKDRRPSHKLQTFFLQCSGARTSARFDCRRDDDDEGLVSCRLAPHVAQGGCKGLRCGKQQQQVGGGGFGSYESKQRRQKKRGLERNLVLARVSEATDSSNGEGTTVVHQTASRDEDSKPRAKLSASRVATHDIEEMQRPLAEYMSLPASQYSVLDAERIERVDDTMFKCYVHRLKFFSFEVGPVLLVAVEEQPDGCCIRLLSCTLEGSPIVVAQNKKFSASMSNKVSWTVSDLSSPSSRQLVSDTTIEVSIEIPFAFRALPVKAIEGTGNKVLSQLLKVMLPRFLTQLGKDYYAWASGDESRKPVGTGEL</sequence>
<evidence type="ECO:0000313" key="3">
    <source>
        <dbReference type="Proteomes" id="UP001497512"/>
    </source>
</evidence>
<dbReference type="Proteomes" id="UP001497512">
    <property type="component" value="Chromosome 8"/>
</dbReference>
<evidence type="ECO:0000313" key="2">
    <source>
        <dbReference type="EMBL" id="CAK9234218.1"/>
    </source>
</evidence>
<dbReference type="InterPro" id="IPR018971">
    <property type="entry name" value="DUF1997"/>
</dbReference>
<evidence type="ECO:0000256" key="1">
    <source>
        <dbReference type="SAM" id="MobiDB-lite"/>
    </source>
</evidence>
<organism evidence="2 3">
    <name type="scientific">Sphagnum troendelagicum</name>
    <dbReference type="NCBI Taxonomy" id="128251"/>
    <lineage>
        <taxon>Eukaryota</taxon>
        <taxon>Viridiplantae</taxon>
        <taxon>Streptophyta</taxon>
        <taxon>Embryophyta</taxon>
        <taxon>Bryophyta</taxon>
        <taxon>Sphagnophytina</taxon>
        <taxon>Sphagnopsida</taxon>
        <taxon>Sphagnales</taxon>
        <taxon>Sphagnaceae</taxon>
        <taxon>Sphagnum</taxon>
    </lineage>
</organism>
<name>A0ABP0V2B6_9BRYO</name>
<feature type="region of interest" description="Disordered" evidence="1">
    <location>
        <begin position="86"/>
        <end position="154"/>
    </location>
</feature>
<accession>A0ABP0V2B6</accession>
<dbReference type="Pfam" id="PF09366">
    <property type="entry name" value="DUF1997"/>
    <property type="match status" value="1"/>
</dbReference>
<gene>
    <name evidence="2" type="ORF">CSSPTR1EN2_LOCUS22107</name>
</gene>
<dbReference type="EMBL" id="OZ019900">
    <property type="protein sequence ID" value="CAK9234218.1"/>
    <property type="molecule type" value="Genomic_DNA"/>
</dbReference>